<dbReference type="EMBL" id="JBBNAG010000011">
    <property type="protein sequence ID" value="KAK9094841.1"/>
    <property type="molecule type" value="Genomic_DNA"/>
</dbReference>
<dbReference type="SUPFAM" id="SSF51905">
    <property type="entry name" value="FAD/NAD(P)-binding domain"/>
    <property type="match status" value="1"/>
</dbReference>
<sequence>MGKRVAIVGGGVSGLIACKYISDKGFHPIVFESQSEVGGVWTHTTQTTKLQTPKTSYQFSDFPWPCSVHDTFPHHTQVLDYIQSYTRHYNLLQFIKLNTRVVSIEFYGASDDDMASWSLWGCNGEPFSPRGRWVCSVEDTIQHTREVYQVEFVILCIGIFSDVPNIPYFPPNEGPEVFDGEVIHSIDYSAMEDAKAAEFIKGKHITVV</sequence>
<accession>A0AAP0EJX7</accession>
<evidence type="ECO:0000313" key="6">
    <source>
        <dbReference type="EMBL" id="KAK9094841.1"/>
    </source>
</evidence>
<evidence type="ECO:0000256" key="5">
    <source>
        <dbReference type="RuleBase" id="RU361177"/>
    </source>
</evidence>
<keyword evidence="3 5" id="KW-0274">FAD</keyword>
<evidence type="ECO:0000256" key="2">
    <source>
        <dbReference type="ARBA" id="ARBA00022630"/>
    </source>
</evidence>
<dbReference type="PANTHER" id="PTHR23023">
    <property type="entry name" value="DIMETHYLANILINE MONOOXYGENASE"/>
    <property type="match status" value="1"/>
</dbReference>
<dbReference type="PROSITE" id="PS51257">
    <property type="entry name" value="PROKAR_LIPOPROTEIN"/>
    <property type="match status" value="1"/>
</dbReference>
<dbReference type="GO" id="GO:0050661">
    <property type="term" value="F:NADP binding"/>
    <property type="evidence" value="ECO:0007669"/>
    <property type="project" value="InterPro"/>
</dbReference>
<organism evidence="6 7">
    <name type="scientific">Stephania cephalantha</name>
    <dbReference type="NCBI Taxonomy" id="152367"/>
    <lineage>
        <taxon>Eukaryota</taxon>
        <taxon>Viridiplantae</taxon>
        <taxon>Streptophyta</taxon>
        <taxon>Embryophyta</taxon>
        <taxon>Tracheophyta</taxon>
        <taxon>Spermatophyta</taxon>
        <taxon>Magnoliopsida</taxon>
        <taxon>Ranunculales</taxon>
        <taxon>Menispermaceae</taxon>
        <taxon>Menispermoideae</taxon>
        <taxon>Cissampelideae</taxon>
        <taxon>Stephania</taxon>
    </lineage>
</organism>
<comment type="similarity">
    <text evidence="1 5">Belongs to the FMO family.</text>
</comment>
<dbReference type="GO" id="GO:0004499">
    <property type="term" value="F:N,N-dimethylaniline monooxygenase activity"/>
    <property type="evidence" value="ECO:0007669"/>
    <property type="project" value="InterPro"/>
</dbReference>
<gene>
    <name evidence="6" type="ORF">Scep_026310</name>
</gene>
<comment type="cofactor">
    <cofactor evidence="5">
        <name>FAD</name>
        <dbReference type="ChEBI" id="CHEBI:57692"/>
    </cofactor>
</comment>
<evidence type="ECO:0000256" key="3">
    <source>
        <dbReference type="ARBA" id="ARBA00022827"/>
    </source>
</evidence>
<name>A0AAP0EJX7_9MAGN</name>
<proteinExistence type="inferred from homology"/>
<dbReference type="Pfam" id="PF00743">
    <property type="entry name" value="FMO-like"/>
    <property type="match status" value="1"/>
</dbReference>
<protein>
    <recommendedName>
        <fullName evidence="5">Flavin-containing monooxygenase</fullName>
        <ecNumber evidence="5">1.-.-.-</ecNumber>
    </recommendedName>
</protein>
<evidence type="ECO:0000256" key="4">
    <source>
        <dbReference type="ARBA" id="ARBA00023002"/>
    </source>
</evidence>
<keyword evidence="4 5" id="KW-0560">Oxidoreductase</keyword>
<dbReference type="AlphaFoldDB" id="A0AAP0EJX7"/>
<dbReference type="Proteomes" id="UP001419268">
    <property type="component" value="Unassembled WGS sequence"/>
</dbReference>
<evidence type="ECO:0000313" key="7">
    <source>
        <dbReference type="Proteomes" id="UP001419268"/>
    </source>
</evidence>
<dbReference type="Gene3D" id="3.50.50.60">
    <property type="entry name" value="FAD/NAD(P)-binding domain"/>
    <property type="match status" value="1"/>
</dbReference>
<dbReference type="InterPro" id="IPR036188">
    <property type="entry name" value="FAD/NAD-bd_sf"/>
</dbReference>
<evidence type="ECO:0000256" key="1">
    <source>
        <dbReference type="ARBA" id="ARBA00009183"/>
    </source>
</evidence>
<dbReference type="FunFam" id="3.50.50.60:FF:000403">
    <property type="entry name" value="Flavin-containing monooxygenase"/>
    <property type="match status" value="1"/>
</dbReference>
<dbReference type="InterPro" id="IPR020946">
    <property type="entry name" value="Flavin_mOase-like"/>
</dbReference>
<keyword evidence="2 5" id="KW-0285">Flavoprotein</keyword>
<comment type="caution">
    <text evidence="6">The sequence shown here is derived from an EMBL/GenBank/DDBJ whole genome shotgun (WGS) entry which is preliminary data.</text>
</comment>
<dbReference type="EC" id="1.-.-.-" evidence="5"/>
<keyword evidence="7" id="KW-1185">Reference proteome</keyword>
<dbReference type="InterPro" id="IPR050346">
    <property type="entry name" value="FMO-like"/>
</dbReference>
<keyword evidence="5" id="KW-0503">Monooxygenase</keyword>
<dbReference type="PRINTS" id="PR00419">
    <property type="entry name" value="ADXRDTASE"/>
</dbReference>
<dbReference type="GO" id="GO:0050660">
    <property type="term" value="F:flavin adenine dinucleotide binding"/>
    <property type="evidence" value="ECO:0007669"/>
    <property type="project" value="InterPro"/>
</dbReference>
<reference evidence="6 7" key="1">
    <citation type="submission" date="2024-01" db="EMBL/GenBank/DDBJ databases">
        <title>Genome assemblies of Stephania.</title>
        <authorList>
            <person name="Yang L."/>
        </authorList>
    </citation>
    <scope>NUCLEOTIDE SEQUENCE [LARGE SCALE GENOMIC DNA]</scope>
    <source>
        <strain evidence="6">JXDWG</strain>
        <tissue evidence="6">Leaf</tissue>
    </source>
</reference>